<dbReference type="Proteomes" id="UP000295146">
    <property type="component" value="Unassembled WGS sequence"/>
</dbReference>
<dbReference type="EMBL" id="SODP01000005">
    <property type="protein sequence ID" value="TDW54597.1"/>
    <property type="molecule type" value="Genomic_DNA"/>
</dbReference>
<keyword evidence="4 6" id="KW-0378">Hydrolase</keyword>
<protein>
    <recommendedName>
        <fullName evidence="6">Ribonuclease VapC</fullName>
        <shortName evidence="6">RNase VapC</shortName>
        <ecNumber evidence="6">3.1.-.-</ecNumber>
    </recommendedName>
    <alternativeName>
        <fullName evidence="6">Toxin VapC</fullName>
    </alternativeName>
</protein>
<evidence type="ECO:0000256" key="1">
    <source>
        <dbReference type="ARBA" id="ARBA00022649"/>
    </source>
</evidence>
<evidence type="ECO:0000313" key="9">
    <source>
        <dbReference type="Proteomes" id="UP000295146"/>
    </source>
</evidence>
<dbReference type="AlphaFoldDB" id="A0A4R8BLJ8"/>
<keyword evidence="1 6" id="KW-1277">Toxin-antitoxin system</keyword>
<evidence type="ECO:0000259" key="7">
    <source>
        <dbReference type="Pfam" id="PF01850"/>
    </source>
</evidence>
<name>A0A4R8BLJ8_9ACTN</name>
<proteinExistence type="inferred from homology"/>
<feature type="domain" description="PIN" evidence="7">
    <location>
        <begin position="5"/>
        <end position="126"/>
    </location>
</feature>
<evidence type="ECO:0000313" key="8">
    <source>
        <dbReference type="EMBL" id="TDW54597.1"/>
    </source>
</evidence>
<dbReference type="GO" id="GO:0000287">
    <property type="term" value="F:magnesium ion binding"/>
    <property type="evidence" value="ECO:0007669"/>
    <property type="project" value="UniProtKB-UniRule"/>
</dbReference>
<accession>A0A4R8BLJ8</accession>
<keyword evidence="3 6" id="KW-0479">Metal-binding</keyword>
<feature type="binding site" evidence="6">
    <location>
        <position position="104"/>
    </location>
    <ligand>
        <name>Mg(2+)</name>
        <dbReference type="ChEBI" id="CHEBI:18420"/>
    </ligand>
</feature>
<keyword evidence="5 6" id="KW-0460">Magnesium</keyword>
<gene>
    <name evidence="6" type="primary">vapC</name>
    <name evidence="8" type="ORF">EV653_7916</name>
</gene>
<keyword evidence="2 6" id="KW-0540">Nuclease</keyword>
<dbReference type="Gene3D" id="3.40.50.1010">
    <property type="entry name" value="5'-nuclease"/>
    <property type="match status" value="1"/>
</dbReference>
<comment type="similarity">
    <text evidence="6">Belongs to the PINc/VapC protein family.</text>
</comment>
<dbReference type="InterPro" id="IPR022907">
    <property type="entry name" value="VapC_family"/>
</dbReference>
<evidence type="ECO:0000256" key="2">
    <source>
        <dbReference type="ARBA" id="ARBA00022722"/>
    </source>
</evidence>
<comment type="function">
    <text evidence="6">Toxic component of a toxin-antitoxin (TA) system. An RNase.</text>
</comment>
<sequence length="146" mass="15991">MTALLCDSGPLIATFNARDVNHERCARLLQGWQGRLLIPEPVLGETCNFLRNNVRNGPALEVRFLEAVARGTDAFEVVNPTDADRTRAAELSAQLVSGPLGYVDGIVLAMAERLRESAIASVDFKFLGMATPVCRLQPLRWVLQEG</sequence>
<dbReference type="HAMAP" id="MF_00265">
    <property type="entry name" value="VapC_Nob1"/>
    <property type="match status" value="1"/>
</dbReference>
<dbReference type="RefSeq" id="WP_166679702.1">
    <property type="nucleotide sequence ID" value="NZ_SODP01000005.1"/>
</dbReference>
<dbReference type="GO" id="GO:0090729">
    <property type="term" value="F:toxin activity"/>
    <property type="evidence" value="ECO:0007669"/>
    <property type="project" value="UniProtKB-KW"/>
</dbReference>
<dbReference type="SUPFAM" id="SSF88723">
    <property type="entry name" value="PIN domain-like"/>
    <property type="match status" value="1"/>
</dbReference>
<dbReference type="InterPro" id="IPR002716">
    <property type="entry name" value="PIN_dom"/>
</dbReference>
<keyword evidence="6" id="KW-0800">Toxin</keyword>
<dbReference type="GO" id="GO:0016787">
    <property type="term" value="F:hydrolase activity"/>
    <property type="evidence" value="ECO:0007669"/>
    <property type="project" value="UniProtKB-KW"/>
</dbReference>
<evidence type="ECO:0000256" key="3">
    <source>
        <dbReference type="ARBA" id="ARBA00022723"/>
    </source>
</evidence>
<reference evidence="8 9" key="1">
    <citation type="submission" date="2019-03" db="EMBL/GenBank/DDBJ databases">
        <title>Genomic Encyclopedia of Type Strains, Phase III (KMG-III): the genomes of soil and plant-associated and newly described type strains.</title>
        <authorList>
            <person name="Whitman W."/>
        </authorList>
    </citation>
    <scope>NUCLEOTIDE SEQUENCE [LARGE SCALE GENOMIC DNA]</scope>
    <source>
        <strain evidence="8 9">VKM Ac-2573</strain>
    </source>
</reference>
<comment type="cofactor">
    <cofactor evidence="6">
        <name>Mg(2+)</name>
        <dbReference type="ChEBI" id="CHEBI:18420"/>
    </cofactor>
</comment>
<dbReference type="InterPro" id="IPR029060">
    <property type="entry name" value="PIN-like_dom_sf"/>
</dbReference>
<dbReference type="Pfam" id="PF01850">
    <property type="entry name" value="PIN"/>
    <property type="match status" value="1"/>
</dbReference>
<keyword evidence="9" id="KW-1185">Reference proteome</keyword>
<evidence type="ECO:0000256" key="5">
    <source>
        <dbReference type="ARBA" id="ARBA00022842"/>
    </source>
</evidence>
<dbReference type="GO" id="GO:0004540">
    <property type="term" value="F:RNA nuclease activity"/>
    <property type="evidence" value="ECO:0007669"/>
    <property type="project" value="InterPro"/>
</dbReference>
<feature type="binding site" evidence="6">
    <location>
        <position position="7"/>
    </location>
    <ligand>
        <name>Mg(2+)</name>
        <dbReference type="ChEBI" id="CHEBI:18420"/>
    </ligand>
</feature>
<dbReference type="EC" id="3.1.-.-" evidence="6"/>
<evidence type="ECO:0000256" key="4">
    <source>
        <dbReference type="ARBA" id="ARBA00022801"/>
    </source>
</evidence>
<organism evidence="8 9">
    <name type="scientific">Kribbella pratensis</name>
    <dbReference type="NCBI Taxonomy" id="2512112"/>
    <lineage>
        <taxon>Bacteria</taxon>
        <taxon>Bacillati</taxon>
        <taxon>Actinomycetota</taxon>
        <taxon>Actinomycetes</taxon>
        <taxon>Propionibacteriales</taxon>
        <taxon>Kribbellaceae</taxon>
        <taxon>Kribbella</taxon>
    </lineage>
</organism>
<evidence type="ECO:0000256" key="6">
    <source>
        <dbReference type="HAMAP-Rule" id="MF_00265"/>
    </source>
</evidence>
<comment type="caution">
    <text evidence="8">The sequence shown here is derived from an EMBL/GenBank/DDBJ whole genome shotgun (WGS) entry which is preliminary data.</text>
</comment>